<keyword evidence="5" id="KW-0560">Oxidoreductase</keyword>
<dbReference type="InterPro" id="IPR016171">
    <property type="entry name" value="Vanillyl_alc_oxidase_C-sub2"/>
</dbReference>
<dbReference type="PROSITE" id="PS00198">
    <property type="entry name" value="4FE4S_FER_1"/>
    <property type="match status" value="1"/>
</dbReference>
<keyword evidence="11" id="KW-1185">Reference proteome</keyword>
<dbReference type="Gene3D" id="3.30.70.2740">
    <property type="match status" value="1"/>
</dbReference>
<dbReference type="OrthoDB" id="9767256at2"/>
<dbReference type="GO" id="GO:0008720">
    <property type="term" value="F:D-lactate dehydrogenase (NAD+) activity"/>
    <property type="evidence" value="ECO:0007669"/>
    <property type="project" value="TreeGrafter"/>
</dbReference>
<evidence type="ECO:0000256" key="3">
    <source>
        <dbReference type="ARBA" id="ARBA00022723"/>
    </source>
</evidence>
<dbReference type="InterPro" id="IPR017896">
    <property type="entry name" value="4Fe4S_Fe-S-bd"/>
</dbReference>
<evidence type="ECO:0000256" key="4">
    <source>
        <dbReference type="ARBA" id="ARBA00022827"/>
    </source>
</evidence>
<protein>
    <submittedName>
        <fullName evidence="10">FAD linked oxidase domain protein</fullName>
    </submittedName>
</protein>
<evidence type="ECO:0000256" key="6">
    <source>
        <dbReference type="ARBA" id="ARBA00023004"/>
    </source>
</evidence>
<feature type="domain" description="FAD-binding PCMH-type" evidence="9">
    <location>
        <begin position="34"/>
        <end position="251"/>
    </location>
</feature>
<dbReference type="Gene3D" id="1.10.45.10">
    <property type="entry name" value="Vanillyl-alcohol Oxidase, Chain A, domain 4"/>
    <property type="match status" value="1"/>
</dbReference>
<dbReference type="InterPro" id="IPR017900">
    <property type="entry name" value="4Fe4S_Fe_S_CS"/>
</dbReference>
<dbReference type="InterPro" id="IPR006094">
    <property type="entry name" value="Oxid_FAD_bind_N"/>
</dbReference>
<dbReference type="Proteomes" id="UP000003688">
    <property type="component" value="Unassembled WGS sequence"/>
</dbReference>
<evidence type="ECO:0000313" key="11">
    <source>
        <dbReference type="Proteomes" id="UP000003688"/>
    </source>
</evidence>
<dbReference type="Pfam" id="PF13183">
    <property type="entry name" value="Fer4_8"/>
    <property type="match status" value="1"/>
</dbReference>
<dbReference type="InterPro" id="IPR036318">
    <property type="entry name" value="FAD-bd_PCMH-like_sf"/>
</dbReference>
<reference evidence="10 11" key="1">
    <citation type="journal article" date="2011" name="J. Bacteriol.">
        <title>Genome sequence of 'Pedosphaera parvula' Ellin514, an aerobic Verrucomicrobial isolate from pasture soil.</title>
        <authorList>
            <person name="Kant R."/>
            <person name="van Passel M.W."/>
            <person name="Sangwan P."/>
            <person name="Palva A."/>
            <person name="Lucas S."/>
            <person name="Copeland A."/>
            <person name="Lapidus A."/>
            <person name="Glavina Del Rio T."/>
            <person name="Dalin E."/>
            <person name="Tice H."/>
            <person name="Bruce D."/>
            <person name="Goodwin L."/>
            <person name="Pitluck S."/>
            <person name="Chertkov O."/>
            <person name="Larimer F.W."/>
            <person name="Land M.L."/>
            <person name="Hauser L."/>
            <person name="Brettin T.S."/>
            <person name="Detter J.C."/>
            <person name="Han S."/>
            <person name="de Vos W.M."/>
            <person name="Janssen P.H."/>
            <person name="Smidt H."/>
        </authorList>
    </citation>
    <scope>NUCLEOTIDE SEQUENCE [LARGE SCALE GENOMIC DNA]</scope>
    <source>
        <strain evidence="10 11">Ellin514</strain>
    </source>
</reference>
<dbReference type="Pfam" id="PF02913">
    <property type="entry name" value="FAD-oxidase_C"/>
    <property type="match status" value="1"/>
</dbReference>
<gene>
    <name evidence="10" type="ORF">Cflav_PD4944</name>
</gene>
<dbReference type="InterPro" id="IPR016169">
    <property type="entry name" value="FAD-bd_PCMH_sub2"/>
</dbReference>
<dbReference type="EMBL" id="ABOX02000005">
    <property type="protein sequence ID" value="EEF62309.1"/>
    <property type="molecule type" value="Genomic_DNA"/>
</dbReference>
<dbReference type="GO" id="GO:0051536">
    <property type="term" value="F:iron-sulfur cluster binding"/>
    <property type="evidence" value="ECO:0007669"/>
    <property type="project" value="UniProtKB-KW"/>
</dbReference>
<sequence length="947" mass="103330">MISAQQKAALIAADCDVAYDNLTRQLYATDASIYQITPSAVAFPRDARQASSVIRQAAEAGIPIIPRGAGTGLIGGVLGEGLIIDFSRHNREISELNLEKRTVRVGAGVVLDQLNAFLKPYGFCFGPDVATSSRATLGGMIANNSSGSHVPYYGVTADHVVSLEIVMSDGRIEHTGSKYDSLRSQRQFIGKLIREHAAKIQEKFSPALLKRRPGYGLDRFLKEPGNLSHLFAGSEGTLGAILSAELKIVPLPKIRGIGLVFFSSVEEAMQATVELLDLKPAAIEHVDSVLFDQTKGQLAFKAARDLLELDEKPCEAILAVEFFEDNVTERLDLLVKKNLGLRTTILRNNQEIGLVWNMRKAGLSLVTGCKGDAKPVTCVEDGCVRPEHLPEYVAGLKAIMKPLGLHGSFYGHAASGLLHVRPVLNLHKAEDVVKMRKFSDEAAALIKQFKGSVAGEHGVGIARTEYVPEQLGPELMSLTKEIKAVFDPKNVFNPGKVIPDGRYKIDTNLRMGGGDGGYRLELPFEPTLAFAAKDNSFVGNLEQCNGCGGCRKDAPTMCPTFVATGEEIMSTRGRANTIRAVLEHRGADGGDPLSSEELETALANCLSCKACTTECPSNVNMALLKAELLYARHKRDGLPLRERILSDVDLLGKLGCAFPSLANAGLKWPWLRSLMQSALGIEAKRPLPPYAEERFDHWFAQHVNSRRPTRGKVILWDDTFVRYHEPNIGMAAVAVLEAAGFEVVLPNNRRCCGRPAFSQGNLDEAAKLGRHNLELLSQDRSNTPILFLEPSCYSMFAEDYRELKLASAEEVSKRCHLFEQFIENLLSREPNAIPFNTEQETIAIHAHCHAKSLVNPAFMTRLLQRLPNRKVTLLETGCCGMAGAFGAIESKYELSLKVAAPLVDKIGKQPSDSVIVASGTSCRHQIEHLTPVHPKHMAEVLAAALGE</sequence>
<dbReference type="GO" id="GO:0071949">
    <property type="term" value="F:FAD binding"/>
    <property type="evidence" value="ECO:0007669"/>
    <property type="project" value="InterPro"/>
</dbReference>
<dbReference type="SUPFAM" id="SSF56176">
    <property type="entry name" value="FAD-binding/transporter-associated domain-like"/>
    <property type="match status" value="1"/>
</dbReference>
<dbReference type="RefSeq" id="WP_007413661.1">
    <property type="nucleotide sequence ID" value="NZ_ABOX02000005.1"/>
</dbReference>
<organism evidence="10 11">
    <name type="scientific">Pedosphaera parvula (strain Ellin514)</name>
    <dbReference type="NCBI Taxonomy" id="320771"/>
    <lineage>
        <taxon>Bacteria</taxon>
        <taxon>Pseudomonadati</taxon>
        <taxon>Verrucomicrobiota</taxon>
        <taxon>Pedosphaerae</taxon>
        <taxon>Pedosphaerales</taxon>
        <taxon>Pedosphaeraceae</taxon>
        <taxon>Pedosphaera</taxon>
    </lineage>
</organism>
<dbReference type="PROSITE" id="PS51387">
    <property type="entry name" value="FAD_PCMH"/>
    <property type="match status" value="1"/>
</dbReference>
<proteinExistence type="predicted"/>
<dbReference type="PROSITE" id="PS51379">
    <property type="entry name" value="4FE4S_FER_2"/>
    <property type="match status" value="1"/>
</dbReference>
<feature type="domain" description="4Fe-4S ferredoxin-type" evidence="8">
    <location>
        <begin position="596"/>
        <end position="626"/>
    </location>
</feature>
<keyword evidence="3" id="KW-0479">Metal-binding</keyword>
<evidence type="ECO:0000256" key="7">
    <source>
        <dbReference type="ARBA" id="ARBA00023014"/>
    </source>
</evidence>
<evidence type="ECO:0000259" key="9">
    <source>
        <dbReference type="PROSITE" id="PS51387"/>
    </source>
</evidence>
<dbReference type="Gene3D" id="3.30.465.10">
    <property type="match status" value="1"/>
</dbReference>
<dbReference type="SUPFAM" id="SSF55103">
    <property type="entry name" value="FAD-linked oxidases, C-terminal domain"/>
    <property type="match status" value="1"/>
</dbReference>
<evidence type="ECO:0000313" key="10">
    <source>
        <dbReference type="EMBL" id="EEF62309.1"/>
    </source>
</evidence>
<evidence type="ECO:0000256" key="2">
    <source>
        <dbReference type="ARBA" id="ARBA00022630"/>
    </source>
</evidence>
<accession>B9XCW3</accession>
<keyword evidence="6" id="KW-0408">Iron</keyword>
<comment type="caution">
    <text evidence="10">The sequence shown here is derived from an EMBL/GenBank/DDBJ whole genome shotgun (WGS) entry which is preliminary data.</text>
</comment>
<dbReference type="SUPFAM" id="SSF46548">
    <property type="entry name" value="alpha-helical ferredoxin"/>
    <property type="match status" value="1"/>
</dbReference>
<dbReference type="InterPro" id="IPR004113">
    <property type="entry name" value="FAD-bd_oxidored_4_C"/>
</dbReference>
<name>B9XCW3_PEDPL</name>
<dbReference type="InterPro" id="IPR009051">
    <property type="entry name" value="Helical_ferredxn"/>
</dbReference>
<evidence type="ECO:0000256" key="5">
    <source>
        <dbReference type="ARBA" id="ARBA00023002"/>
    </source>
</evidence>
<dbReference type="GO" id="GO:0046872">
    <property type="term" value="F:metal ion binding"/>
    <property type="evidence" value="ECO:0007669"/>
    <property type="project" value="UniProtKB-KW"/>
</dbReference>
<dbReference type="AlphaFoldDB" id="B9XCW3"/>
<dbReference type="PANTHER" id="PTHR11748">
    <property type="entry name" value="D-LACTATE DEHYDROGENASE"/>
    <property type="match status" value="1"/>
</dbReference>
<evidence type="ECO:0000259" key="8">
    <source>
        <dbReference type="PROSITE" id="PS51379"/>
    </source>
</evidence>
<evidence type="ECO:0000256" key="1">
    <source>
        <dbReference type="ARBA" id="ARBA00001974"/>
    </source>
</evidence>
<dbReference type="PANTHER" id="PTHR11748:SF119">
    <property type="entry name" value="D-2-HYDROXYGLUTARATE DEHYDROGENASE"/>
    <property type="match status" value="1"/>
</dbReference>
<dbReference type="GO" id="GO:1903457">
    <property type="term" value="P:lactate catabolic process"/>
    <property type="evidence" value="ECO:0007669"/>
    <property type="project" value="TreeGrafter"/>
</dbReference>
<dbReference type="InterPro" id="IPR016164">
    <property type="entry name" value="FAD-linked_Oxase-like_C"/>
</dbReference>
<dbReference type="STRING" id="320771.Cflav_PD4944"/>
<dbReference type="Pfam" id="PF01565">
    <property type="entry name" value="FAD_binding_4"/>
    <property type="match status" value="1"/>
</dbReference>
<dbReference type="Gene3D" id="1.10.1060.10">
    <property type="entry name" value="Alpha-helical ferredoxin"/>
    <property type="match status" value="1"/>
</dbReference>
<dbReference type="FunFam" id="1.10.45.10:FF:000001">
    <property type="entry name" value="D-lactate dehydrogenase mitochondrial"/>
    <property type="match status" value="1"/>
</dbReference>
<dbReference type="Pfam" id="PF02754">
    <property type="entry name" value="CCG"/>
    <property type="match status" value="2"/>
</dbReference>
<dbReference type="GO" id="GO:0004458">
    <property type="term" value="F:D-lactate dehydrogenase (cytochrome) activity"/>
    <property type="evidence" value="ECO:0007669"/>
    <property type="project" value="TreeGrafter"/>
</dbReference>
<dbReference type="InterPro" id="IPR004017">
    <property type="entry name" value="Cys_rich_dom"/>
</dbReference>
<keyword evidence="4" id="KW-0274">FAD</keyword>
<comment type="cofactor">
    <cofactor evidence="1">
        <name>FAD</name>
        <dbReference type="ChEBI" id="CHEBI:57692"/>
    </cofactor>
</comment>
<keyword evidence="7" id="KW-0411">Iron-sulfur</keyword>
<keyword evidence="2" id="KW-0285">Flavoprotein</keyword>
<dbReference type="InterPro" id="IPR016166">
    <property type="entry name" value="FAD-bd_PCMH"/>
</dbReference>